<evidence type="ECO:0000256" key="1">
    <source>
        <dbReference type="ARBA" id="ARBA00022517"/>
    </source>
</evidence>
<name>A0A6M8BAZ3_9CYAN</name>
<dbReference type="KEGG" id="theu:HPC62_07035"/>
<dbReference type="AlphaFoldDB" id="A0A6M8BAZ3"/>
<dbReference type="GO" id="GO:0043024">
    <property type="term" value="F:ribosomal small subunit binding"/>
    <property type="evidence" value="ECO:0007669"/>
    <property type="project" value="TreeGrafter"/>
</dbReference>
<dbReference type="Pfam" id="PF02033">
    <property type="entry name" value="RBFA"/>
    <property type="match status" value="1"/>
</dbReference>
<dbReference type="InterPro" id="IPR000238">
    <property type="entry name" value="RbfA"/>
</dbReference>
<feature type="compositionally biased region" description="Acidic residues" evidence="3">
    <location>
        <begin position="136"/>
        <end position="187"/>
    </location>
</feature>
<evidence type="ECO:0000313" key="5">
    <source>
        <dbReference type="Proteomes" id="UP000505210"/>
    </source>
</evidence>
<comment type="function">
    <text evidence="2">One of several proteins that assist in the late maturation steps of the functional core of the 30S ribosomal subunit. Associates with free 30S ribosomal subunits (but not with 30S subunits that are part of 70S ribosomes or polysomes). Required for efficient processing of 16S rRNA. May interact with the 5'-terminal helix region of 16S rRNA.</text>
</comment>
<evidence type="ECO:0000256" key="3">
    <source>
        <dbReference type="SAM" id="MobiDB-lite"/>
    </source>
</evidence>
<dbReference type="GO" id="GO:0030490">
    <property type="term" value="P:maturation of SSU-rRNA"/>
    <property type="evidence" value="ECO:0007669"/>
    <property type="project" value="UniProtKB-UniRule"/>
</dbReference>
<accession>A0A6M8BAZ3</accession>
<keyword evidence="5" id="KW-1185">Reference proteome</keyword>
<evidence type="ECO:0000256" key="2">
    <source>
        <dbReference type="HAMAP-Rule" id="MF_00003"/>
    </source>
</evidence>
<evidence type="ECO:0000313" key="4">
    <source>
        <dbReference type="EMBL" id="QKD81987.1"/>
    </source>
</evidence>
<dbReference type="Gene3D" id="3.30.300.20">
    <property type="match status" value="1"/>
</dbReference>
<dbReference type="Proteomes" id="UP000505210">
    <property type="component" value="Chromosome"/>
</dbReference>
<dbReference type="PROSITE" id="PS01319">
    <property type="entry name" value="RBFA"/>
    <property type="match status" value="1"/>
</dbReference>
<comment type="subcellular location">
    <subcellularLocation>
        <location evidence="2">Cytoplasm</location>
    </subcellularLocation>
</comment>
<reference evidence="4 5" key="1">
    <citation type="submission" date="2020-05" db="EMBL/GenBank/DDBJ databases">
        <title>Complete genome sequence of of a novel Thermoleptolyngbya strain isolated from hot springs of Ganzi, Sichuan China.</title>
        <authorList>
            <person name="Tang J."/>
            <person name="Daroch M."/>
            <person name="Li L."/>
            <person name="Waleron K."/>
            <person name="Waleron M."/>
            <person name="Waleron M."/>
        </authorList>
    </citation>
    <scope>NUCLEOTIDE SEQUENCE [LARGE SCALE GENOMIC DNA]</scope>
    <source>
        <strain evidence="4 5">PKUAC-SCTA183</strain>
    </source>
</reference>
<dbReference type="HAMAP" id="MF_00003">
    <property type="entry name" value="RbfA"/>
    <property type="match status" value="1"/>
</dbReference>
<gene>
    <name evidence="2 4" type="primary">rbfA</name>
    <name evidence="4" type="ORF">HPC62_07035</name>
</gene>
<dbReference type="InterPro" id="IPR023799">
    <property type="entry name" value="RbfA_dom_sf"/>
</dbReference>
<dbReference type="GO" id="GO:0005829">
    <property type="term" value="C:cytosol"/>
    <property type="evidence" value="ECO:0007669"/>
    <property type="project" value="TreeGrafter"/>
</dbReference>
<dbReference type="SUPFAM" id="SSF89919">
    <property type="entry name" value="Ribosome-binding factor A, RbfA"/>
    <property type="match status" value="1"/>
</dbReference>
<proteinExistence type="inferred from homology"/>
<comment type="subunit">
    <text evidence="2">Monomer. Binds 30S ribosomal subunits, but not 50S ribosomal subunits or 70S ribosomes.</text>
</comment>
<keyword evidence="1 2" id="KW-0690">Ribosome biogenesis</keyword>
<dbReference type="EMBL" id="CP053661">
    <property type="protein sequence ID" value="QKD81987.1"/>
    <property type="molecule type" value="Genomic_DNA"/>
</dbReference>
<sequence length="194" mass="21986">MATDRRVSRVSELIKREVSQLLISGIKDDRVGVGMVSVTEVDVSGDLQHAKIFVSIYGSDEARAETMAGLKSATGYVRSTLGQRIRLRRTPEVVFVEDRSIERGTQVLSLLNRLSAERKPETLEALQSSENRAESDFSDEPEDEFDDELDDELEDELDDEFDDELDDEFADELDDDFDDELDEDEDNSLIRAED</sequence>
<dbReference type="NCBIfam" id="TIGR00082">
    <property type="entry name" value="rbfA"/>
    <property type="match status" value="1"/>
</dbReference>
<organism evidence="4 5">
    <name type="scientific">Thermoleptolyngbya sichuanensis A183</name>
    <dbReference type="NCBI Taxonomy" id="2737172"/>
    <lineage>
        <taxon>Bacteria</taxon>
        <taxon>Bacillati</taxon>
        <taxon>Cyanobacteriota</taxon>
        <taxon>Cyanophyceae</taxon>
        <taxon>Oculatellales</taxon>
        <taxon>Oculatellaceae</taxon>
        <taxon>Thermoleptolyngbya</taxon>
        <taxon>Thermoleptolyngbya sichuanensis</taxon>
    </lineage>
</organism>
<comment type="similarity">
    <text evidence="2">Belongs to the RbfA family.</text>
</comment>
<keyword evidence="2" id="KW-0963">Cytoplasm</keyword>
<dbReference type="PANTHER" id="PTHR33515">
    <property type="entry name" value="RIBOSOME-BINDING FACTOR A, CHLOROPLASTIC-RELATED"/>
    <property type="match status" value="1"/>
</dbReference>
<dbReference type="PANTHER" id="PTHR33515:SF1">
    <property type="entry name" value="RIBOSOME-BINDING FACTOR A, CHLOROPLASTIC-RELATED"/>
    <property type="match status" value="1"/>
</dbReference>
<protein>
    <recommendedName>
        <fullName evidence="2">Ribosome-binding factor A</fullName>
    </recommendedName>
</protein>
<feature type="region of interest" description="Disordered" evidence="3">
    <location>
        <begin position="121"/>
        <end position="194"/>
    </location>
</feature>
<dbReference type="InterPro" id="IPR020053">
    <property type="entry name" value="Ribosome-bd_factorA_CS"/>
</dbReference>
<dbReference type="InterPro" id="IPR015946">
    <property type="entry name" value="KH_dom-like_a/b"/>
</dbReference>